<comment type="catalytic activity">
    <reaction evidence="10">
        <text>[protein]-C-terminal S-[(2E,6E)-farnesyl]-L-cysteine + S-adenosyl-L-methionine = [protein]-C-terminal S-[(2E,6E)-farnesyl]-L-cysteine methyl ester + S-adenosyl-L-homocysteine</text>
        <dbReference type="Rhea" id="RHEA:21672"/>
        <dbReference type="Rhea" id="RHEA-COMP:12125"/>
        <dbReference type="Rhea" id="RHEA-COMP:12126"/>
        <dbReference type="ChEBI" id="CHEBI:57856"/>
        <dbReference type="ChEBI" id="CHEBI:59789"/>
        <dbReference type="ChEBI" id="CHEBI:90510"/>
        <dbReference type="ChEBI" id="CHEBI:90511"/>
        <dbReference type="EC" id="2.1.1.100"/>
    </reaction>
</comment>
<name>A0AAW0Z0I4_9TREE</name>
<dbReference type="GO" id="GO:0004671">
    <property type="term" value="F:protein C-terminal S-isoprenylcysteine carboxyl O-methyltransferase activity"/>
    <property type="evidence" value="ECO:0007669"/>
    <property type="project" value="UniProtKB-EC"/>
</dbReference>
<evidence type="ECO:0000313" key="13">
    <source>
        <dbReference type="Proteomes" id="UP001388673"/>
    </source>
</evidence>
<proteinExistence type="inferred from homology"/>
<keyword evidence="6 10" id="KW-0949">S-adenosyl-L-methionine</keyword>
<keyword evidence="9 10" id="KW-0472">Membrane</keyword>
<dbReference type="GeneID" id="92179600"/>
<dbReference type="EMBL" id="JBCAWK010000004">
    <property type="protein sequence ID" value="KAK8861520.1"/>
    <property type="molecule type" value="Genomic_DNA"/>
</dbReference>
<keyword evidence="13" id="KW-1185">Reference proteome</keyword>
<keyword evidence="8 10" id="KW-1133">Transmembrane helix</keyword>
<dbReference type="PANTHER" id="PTHR12714:SF9">
    <property type="entry name" value="PROTEIN-S-ISOPRENYLCYSTEINE O-METHYLTRANSFERASE"/>
    <property type="match status" value="1"/>
</dbReference>
<dbReference type="Proteomes" id="UP001388673">
    <property type="component" value="Unassembled WGS sequence"/>
</dbReference>
<comment type="caution">
    <text evidence="12">The sequence shown here is derived from an EMBL/GenBank/DDBJ whole genome shotgun (WGS) entry which is preliminary data.</text>
</comment>
<evidence type="ECO:0000256" key="4">
    <source>
        <dbReference type="ARBA" id="ARBA00022603"/>
    </source>
</evidence>
<evidence type="ECO:0000256" key="8">
    <source>
        <dbReference type="ARBA" id="ARBA00022989"/>
    </source>
</evidence>
<dbReference type="InterPro" id="IPR007269">
    <property type="entry name" value="ICMT_MeTrfase"/>
</dbReference>
<feature type="region of interest" description="Disordered" evidence="11">
    <location>
        <begin position="1"/>
        <end position="58"/>
    </location>
</feature>
<evidence type="ECO:0000256" key="7">
    <source>
        <dbReference type="ARBA" id="ARBA00022692"/>
    </source>
</evidence>
<dbReference type="PANTHER" id="PTHR12714">
    <property type="entry name" value="PROTEIN-S ISOPRENYLCYSTEINE O-METHYLTRANSFERASE"/>
    <property type="match status" value="1"/>
</dbReference>
<evidence type="ECO:0000256" key="11">
    <source>
        <dbReference type="SAM" id="MobiDB-lite"/>
    </source>
</evidence>
<dbReference type="PROSITE" id="PS51564">
    <property type="entry name" value="SAM_ICMT"/>
    <property type="match status" value="1"/>
</dbReference>
<feature type="compositionally biased region" description="Low complexity" evidence="11">
    <location>
        <begin position="12"/>
        <end position="21"/>
    </location>
</feature>
<dbReference type="AlphaFoldDB" id="A0AAW0Z0I4"/>
<dbReference type="Gene3D" id="1.20.120.1630">
    <property type="match status" value="1"/>
</dbReference>
<dbReference type="KEGG" id="kne:92179600"/>
<dbReference type="GO" id="GO:0032259">
    <property type="term" value="P:methylation"/>
    <property type="evidence" value="ECO:0007669"/>
    <property type="project" value="UniProtKB-KW"/>
</dbReference>
<evidence type="ECO:0000256" key="10">
    <source>
        <dbReference type="RuleBase" id="RU362022"/>
    </source>
</evidence>
<dbReference type="Pfam" id="PF04140">
    <property type="entry name" value="ICMT"/>
    <property type="match status" value="1"/>
</dbReference>
<organism evidence="12 13">
    <name type="scientific">Kwoniella newhampshirensis</name>
    <dbReference type="NCBI Taxonomy" id="1651941"/>
    <lineage>
        <taxon>Eukaryota</taxon>
        <taxon>Fungi</taxon>
        <taxon>Dikarya</taxon>
        <taxon>Basidiomycota</taxon>
        <taxon>Agaricomycotina</taxon>
        <taxon>Tremellomycetes</taxon>
        <taxon>Tremellales</taxon>
        <taxon>Cryptococcaceae</taxon>
        <taxon>Kwoniella</taxon>
    </lineage>
</organism>
<gene>
    <name evidence="12" type="ORF">IAR55_002341</name>
</gene>
<dbReference type="GO" id="GO:0005789">
    <property type="term" value="C:endoplasmic reticulum membrane"/>
    <property type="evidence" value="ECO:0007669"/>
    <property type="project" value="UniProtKB-SubCell"/>
</dbReference>
<comment type="similarity">
    <text evidence="2 10">Belongs to the class VI-like SAM-binding methyltransferase superfamily. Isoprenylcysteine carboxyl methyltransferase family.</text>
</comment>
<feature type="transmembrane region" description="Helical" evidence="10">
    <location>
        <begin position="261"/>
        <end position="285"/>
    </location>
</feature>
<evidence type="ECO:0000256" key="9">
    <source>
        <dbReference type="ARBA" id="ARBA00023136"/>
    </source>
</evidence>
<feature type="transmembrane region" description="Helical" evidence="10">
    <location>
        <begin position="115"/>
        <end position="136"/>
    </location>
</feature>
<comment type="subcellular location">
    <subcellularLocation>
        <location evidence="10">Endoplasmic reticulum membrane</location>
        <topology evidence="10">Multi-pass membrane protein</topology>
    </subcellularLocation>
    <subcellularLocation>
        <location evidence="1">Membrane</location>
        <topology evidence="1">Multi-pass membrane protein</topology>
    </subcellularLocation>
</comment>
<sequence>MTTLTATPQVVTPIPSLSSSPTPSPDPSRLPTPNGIRPTVNRQSPSPSPTPTAGTASPLALPKTDQYYIRGSLPNTILAVSVISAILGAIAATGLTSAAQPLSQYIAGSWARPQLGIYIAAVAIFHLLEFFTTAGWNPQKLSIDAFLLNNGKQYHYAHALGLTEYFLVSIFHPQRFGSRLAATPWLILGKQHPTQKLRMAQLTAGESVTIIMVGSQIIRSLAMIQAAQSFSHIVKNKKHDDHTLVTHGIYSWSRHPAYTGFFYWAVATQLLLGNVFSTIGFIVVLSKFFSNRIVDEEVWLVKFFGDDYVRYRTRVGTKLPFYFSA</sequence>
<evidence type="ECO:0000256" key="1">
    <source>
        <dbReference type="ARBA" id="ARBA00004141"/>
    </source>
</evidence>
<evidence type="ECO:0000256" key="3">
    <source>
        <dbReference type="ARBA" id="ARBA00012151"/>
    </source>
</evidence>
<accession>A0AAW0Z0I4</accession>
<feature type="compositionally biased region" description="Polar residues" evidence="11">
    <location>
        <begin position="1"/>
        <end position="10"/>
    </location>
</feature>
<evidence type="ECO:0000256" key="6">
    <source>
        <dbReference type="ARBA" id="ARBA00022691"/>
    </source>
</evidence>
<feature type="transmembrane region" description="Helical" evidence="10">
    <location>
        <begin position="77"/>
        <end position="95"/>
    </location>
</feature>
<protein>
    <recommendedName>
        <fullName evidence="3 10">Protein-S-isoprenylcysteine O-methyltransferase</fullName>
        <ecNumber evidence="3 10">2.1.1.100</ecNumber>
    </recommendedName>
</protein>
<keyword evidence="7 10" id="KW-0812">Transmembrane</keyword>
<reference evidence="12 13" key="1">
    <citation type="journal article" date="2024" name="bioRxiv">
        <title>Comparative genomics of Cryptococcus and Kwoniella reveals pathogenesis evolution and contrasting karyotype dynamics via intercentromeric recombination or chromosome fusion.</title>
        <authorList>
            <person name="Coelho M.A."/>
            <person name="David-Palma M."/>
            <person name="Shea T."/>
            <person name="Bowers K."/>
            <person name="McGinley-Smith S."/>
            <person name="Mohammad A.W."/>
            <person name="Gnirke A."/>
            <person name="Yurkov A.M."/>
            <person name="Nowrousian M."/>
            <person name="Sun S."/>
            <person name="Cuomo C.A."/>
            <person name="Heitman J."/>
        </authorList>
    </citation>
    <scope>NUCLEOTIDE SEQUENCE [LARGE SCALE GENOMIC DNA]</scope>
    <source>
        <strain evidence="12 13">CBS 13917</strain>
    </source>
</reference>
<dbReference type="RefSeq" id="XP_066804145.1">
    <property type="nucleotide sequence ID" value="XM_066945456.1"/>
</dbReference>
<keyword evidence="10" id="KW-0256">Endoplasmic reticulum</keyword>
<comment type="caution">
    <text evidence="10">Lacks conserved residue(s) required for the propagation of feature annotation.</text>
</comment>
<keyword evidence="5" id="KW-0808">Transferase</keyword>
<evidence type="ECO:0000313" key="12">
    <source>
        <dbReference type="EMBL" id="KAK8861520.1"/>
    </source>
</evidence>
<keyword evidence="4 10" id="KW-0489">Methyltransferase</keyword>
<evidence type="ECO:0000256" key="2">
    <source>
        <dbReference type="ARBA" id="ARBA00009140"/>
    </source>
</evidence>
<dbReference type="EC" id="2.1.1.100" evidence="3 10"/>
<evidence type="ECO:0000256" key="5">
    <source>
        <dbReference type="ARBA" id="ARBA00022679"/>
    </source>
</evidence>
<dbReference type="InterPro" id="IPR025770">
    <property type="entry name" value="PPMT_MeTrfase"/>
</dbReference>